<name>A0ABT7YD30_9BACT</name>
<evidence type="ECO:0000256" key="2">
    <source>
        <dbReference type="ARBA" id="ARBA00022419"/>
    </source>
</evidence>
<dbReference type="PANTHER" id="PTHR30523:SF32">
    <property type="entry name" value="PHOSPHOENOLPYRUVATE CARBOXYLASE"/>
    <property type="match status" value="1"/>
</dbReference>
<dbReference type="InterPro" id="IPR033129">
    <property type="entry name" value="PEPCASE_His_AS"/>
</dbReference>
<comment type="function">
    <text evidence="1">Forms oxaloacetate, a four-carbon dicarboxylic acid source for the tricarboxylic acid cycle.</text>
</comment>
<organism evidence="5 6">
    <name type="scientific">Algoriphagus sediminis</name>
    <dbReference type="NCBI Taxonomy" id="3057113"/>
    <lineage>
        <taxon>Bacteria</taxon>
        <taxon>Pseudomonadati</taxon>
        <taxon>Bacteroidota</taxon>
        <taxon>Cytophagia</taxon>
        <taxon>Cytophagales</taxon>
        <taxon>Cyclobacteriaceae</taxon>
        <taxon>Algoriphagus</taxon>
    </lineage>
</organism>
<dbReference type="InterPro" id="IPR018129">
    <property type="entry name" value="PEP_COase_Lys_AS"/>
</dbReference>
<feature type="active site" evidence="3">
    <location>
        <position position="133"/>
    </location>
</feature>
<keyword evidence="5" id="KW-0456">Lyase</keyword>
<sequence length="923" mass="105491">MTTLKETFDQVKTNIGKPYLDLEFLLLSLKSVLEKNSEKAIAGEIPWISTHQLEISEITPKHVQLYSLIFQLVNLVEINGAVQNRRKLEDESLESINGLWAKNFQDLIDQGIDKKEILNSLSEIAIEPVLTAHPTEAKRATVLEHYRELYLLMVERENPIFTSAENREIEKNIEQTLYRLWKTGEIYLEKPHVKDELRNILHYLVNVFPEVIPILDRRMLQAAEYVGLDTEEISIHHNFPRVTFGDWVGGDRDGHPLVTAELTSHTLMQLRLNAFVVLRRKLLQLVKRISFSLEISDSTKELQARVKEMSKELGKKGKEALERNEKEAFRQLVNLMLYKLPIDLARGHATKLSEHPGAYLHSAKLKEDLQLLQRALVAYDAKTIAYDDVTSVIRTVDAFGFHLAALDIRQNSAFHDKAVEQLLEAAQMSETNFSEWSEEKRVAFLNKELTSSRPFTHPEAVLGPEATAVMECYRAIAFYSKKYGFNCIGSFIVSMTRSISDLLVVYLLARETGLTFISDEGMVSEIPVVPLLETIEDLENGEEIMRQFLAHPITRRTLKHIQSRNNQNQPTQQIMVGYSDSNKDGGIMASQWNLYKAQYKLVMVGDEFRVKIRFFHGKGGSISRGAGPTHYFIKAMPHGAPNGDLRLTEQGETIAQKYANKVNAAFNLELLAANTLNKYLRDKHSKKQFHPLADTLEWLANSSKHYYENLMNQEGFIAFFRQATPIDAIENSKIGSRPAKRTGMNTLADLRAIPWVFSWAQSRVHMTSWYGVGSALSELKAERPEAYEKLKKALKTDAFVRYVFTNIDTSLAATDENVFELYLDLVEDQVLRTKFADQFKKELALVKDHMSYLIERPFSERRKNHFNSNQLRASLMQSLHEKQVSILKNWRKAKDSDDKLAAKLQVELLLTINALSGAMRNTG</sequence>
<gene>
    <name evidence="5" type="ORF">QVH07_09725</name>
</gene>
<dbReference type="EMBL" id="JAUEPH010000004">
    <property type="protein sequence ID" value="MDN3204429.1"/>
    <property type="molecule type" value="Genomic_DNA"/>
</dbReference>
<dbReference type="InterPro" id="IPR021135">
    <property type="entry name" value="PEP_COase"/>
</dbReference>
<accession>A0ABT7YD30</accession>
<dbReference type="Gene3D" id="1.20.1440.90">
    <property type="entry name" value="Phosphoenolpyruvate/pyruvate domain"/>
    <property type="match status" value="1"/>
</dbReference>
<evidence type="ECO:0000256" key="4">
    <source>
        <dbReference type="PROSITE-ProRule" id="PRU10112"/>
    </source>
</evidence>
<evidence type="ECO:0000313" key="5">
    <source>
        <dbReference type="EMBL" id="MDN3204429.1"/>
    </source>
</evidence>
<dbReference type="PANTHER" id="PTHR30523">
    <property type="entry name" value="PHOSPHOENOLPYRUVATE CARBOXYLASE"/>
    <property type="match status" value="1"/>
</dbReference>
<keyword evidence="6" id="KW-1185">Reference proteome</keyword>
<dbReference type="SUPFAM" id="SSF51621">
    <property type="entry name" value="Phosphoenolpyruvate/pyruvate domain"/>
    <property type="match status" value="1"/>
</dbReference>
<evidence type="ECO:0000256" key="1">
    <source>
        <dbReference type="ARBA" id="ARBA00003670"/>
    </source>
</evidence>
<dbReference type="GO" id="GO:0008964">
    <property type="term" value="F:phosphoenolpyruvate carboxylase activity"/>
    <property type="evidence" value="ECO:0007669"/>
    <property type="project" value="UniProtKB-EC"/>
</dbReference>
<feature type="active site" evidence="4">
    <location>
        <position position="583"/>
    </location>
</feature>
<dbReference type="RefSeq" id="WP_289999984.1">
    <property type="nucleotide sequence ID" value="NZ_JAUEPH010000004.1"/>
</dbReference>
<dbReference type="PRINTS" id="PR00150">
    <property type="entry name" value="PEPCARBXLASE"/>
</dbReference>
<dbReference type="InterPro" id="IPR015813">
    <property type="entry name" value="Pyrv/PenolPyrv_kinase-like_dom"/>
</dbReference>
<dbReference type="Proteomes" id="UP001171916">
    <property type="component" value="Unassembled WGS sequence"/>
</dbReference>
<comment type="caution">
    <text evidence="5">The sequence shown here is derived from an EMBL/GenBank/DDBJ whole genome shotgun (WGS) entry which is preliminary data.</text>
</comment>
<protein>
    <recommendedName>
        <fullName evidence="2">Phosphoenolpyruvate carboxylase</fullName>
    </recommendedName>
</protein>
<evidence type="ECO:0000313" key="6">
    <source>
        <dbReference type="Proteomes" id="UP001171916"/>
    </source>
</evidence>
<dbReference type="Pfam" id="PF00311">
    <property type="entry name" value="PEPcase"/>
    <property type="match status" value="1"/>
</dbReference>
<dbReference type="PROSITE" id="PS00781">
    <property type="entry name" value="PEPCASE_1"/>
    <property type="match status" value="1"/>
</dbReference>
<evidence type="ECO:0000256" key="3">
    <source>
        <dbReference type="PROSITE-ProRule" id="PRU10111"/>
    </source>
</evidence>
<proteinExistence type="predicted"/>
<dbReference type="PROSITE" id="PS00393">
    <property type="entry name" value="PEPCASE_2"/>
    <property type="match status" value="1"/>
</dbReference>
<reference evidence="5" key="1">
    <citation type="submission" date="2023-06" db="EMBL/GenBank/DDBJ databases">
        <title>Robiginitalea aurantiacus sp. nov. and Algoriphagus sediminis sp. nov., isolated from coastal sediment.</title>
        <authorList>
            <person name="Zhou Z.Y."/>
            <person name="An J."/>
            <person name="Jia Y.W."/>
            <person name="Du Z.J."/>
        </authorList>
    </citation>
    <scope>NUCLEOTIDE SEQUENCE</scope>
    <source>
        <strain evidence="5">C2-7</strain>
    </source>
</reference>